<evidence type="ECO:0000256" key="5">
    <source>
        <dbReference type="SAM" id="SignalP"/>
    </source>
</evidence>
<evidence type="ECO:0008006" key="8">
    <source>
        <dbReference type="Google" id="ProtNLM"/>
    </source>
</evidence>
<dbReference type="VEuPathDB" id="TriTrypDB:TcCLB.506705.60"/>
<accession>A0A2V2VVI1</accession>
<gene>
    <name evidence="6" type="ORF">C4B63_7g339</name>
</gene>
<evidence type="ECO:0000313" key="6">
    <source>
        <dbReference type="EMBL" id="PWV00125.1"/>
    </source>
</evidence>
<keyword evidence="5" id="KW-0732">Signal</keyword>
<name>A0A2V2VVI1_TRYCR</name>
<evidence type="ECO:0000256" key="1">
    <source>
        <dbReference type="ARBA" id="ARBA00022801"/>
    </source>
</evidence>
<evidence type="ECO:0000256" key="3">
    <source>
        <dbReference type="PROSITE-ProRule" id="PRU10100"/>
    </source>
</evidence>
<organism evidence="6 7">
    <name type="scientific">Trypanosoma cruzi</name>
    <dbReference type="NCBI Taxonomy" id="5693"/>
    <lineage>
        <taxon>Eukaryota</taxon>
        <taxon>Discoba</taxon>
        <taxon>Euglenozoa</taxon>
        <taxon>Kinetoplastea</taxon>
        <taxon>Metakinetoplastina</taxon>
        <taxon>Trypanosomatida</taxon>
        <taxon>Trypanosomatidae</taxon>
        <taxon>Trypanosoma</taxon>
        <taxon>Schizotrypanum</taxon>
    </lineage>
</organism>
<dbReference type="AlphaFoldDB" id="A0A2V2VVI1"/>
<keyword evidence="4" id="KW-0812">Transmembrane</keyword>
<keyword evidence="2" id="KW-0325">Glycoprotein</keyword>
<dbReference type="InterPro" id="IPR041805">
    <property type="entry name" value="ASMase/PPN1_MPP"/>
</dbReference>
<feature type="chain" id="PRO_5030058733" description="Beta-fructofuranosidase-like protein" evidence="5">
    <location>
        <begin position="23"/>
        <end position="507"/>
    </location>
</feature>
<dbReference type="VEuPathDB" id="TriTrypDB:TcG_01383"/>
<dbReference type="CDD" id="cd00842">
    <property type="entry name" value="MPP_ASMase"/>
    <property type="match status" value="1"/>
</dbReference>
<dbReference type="VEuPathDB" id="TriTrypDB:BCY84_20571"/>
<dbReference type="VEuPathDB" id="TriTrypDB:Tc_MARK_2511"/>
<evidence type="ECO:0000256" key="4">
    <source>
        <dbReference type="SAM" id="Phobius"/>
    </source>
</evidence>
<dbReference type="Proteomes" id="UP000246121">
    <property type="component" value="Unassembled WGS sequence"/>
</dbReference>
<dbReference type="PANTHER" id="PTHR10340:SF57">
    <property type="entry name" value="METALLOPHOS DOMAIN-CONTAINING PROTEIN"/>
    <property type="match status" value="1"/>
</dbReference>
<dbReference type="VEuPathDB" id="TriTrypDB:TCDM_02503"/>
<feature type="active site" evidence="3">
    <location>
        <position position="109"/>
    </location>
</feature>
<evidence type="ECO:0000256" key="2">
    <source>
        <dbReference type="ARBA" id="ARBA00023180"/>
    </source>
</evidence>
<proteinExistence type="predicted"/>
<dbReference type="VEuPathDB" id="TriTrypDB:ECC02_002590"/>
<evidence type="ECO:0000313" key="7">
    <source>
        <dbReference type="Proteomes" id="UP000246121"/>
    </source>
</evidence>
<reference evidence="6 7" key="1">
    <citation type="journal article" date="2018" name="Microb. Genom.">
        <title>Expanding an expanded genome: long-read sequencing of Trypanosoma cruzi.</title>
        <authorList>
            <person name="Berna L."/>
            <person name="Rodriguez M."/>
            <person name="Chiribao M.L."/>
            <person name="Parodi-Talice A."/>
            <person name="Pita S."/>
            <person name="Rijo G."/>
            <person name="Alvarez-Valin F."/>
            <person name="Robello C."/>
        </authorList>
    </citation>
    <scope>NUCLEOTIDE SEQUENCE [LARGE SCALE GENOMIC DNA]</scope>
    <source>
        <strain evidence="6 7">Dm28c</strain>
    </source>
</reference>
<dbReference type="VEuPathDB" id="TriTrypDB:C3747_29g180"/>
<dbReference type="InterPro" id="IPR027475">
    <property type="entry name" value="Asparaginase/glutaminase_AS2"/>
</dbReference>
<dbReference type="PANTHER" id="PTHR10340">
    <property type="entry name" value="SPHINGOMYELIN PHOSPHODIESTERASE"/>
    <property type="match status" value="1"/>
</dbReference>
<dbReference type="EMBL" id="PRFA01000007">
    <property type="protein sequence ID" value="PWV00125.1"/>
    <property type="molecule type" value="Genomic_DNA"/>
</dbReference>
<comment type="caution">
    <text evidence="6">The sequence shown here is derived from an EMBL/GenBank/DDBJ whole genome shotgun (WGS) entry which is preliminary data.</text>
</comment>
<sequence length="507" mass="56343">MAFFYAIFWISLAVLLLQCCVPQWLTVQASNAMTNPDLRKVSLSLLGNLHYDVLFGKPGGYGVCNQGQPSIATPGCDSPLKLIRSVMRDVSKWKESFTLITGGLLRHGTDTIATTEIESMMKDVVVEIANSSRESYLKKEGATYTVALSFGGTDFIPANSFTPEGKQPHFTRLLNLLESYELLNSQESKKLGNCGYFFRDLNGTKLRVISLNTLLWSNALRPGFGVGDVDPCGQFPFLQGAIEQAKQRGRSVIILGDTPPVINVADALRKSSVQEAESYWREDFTEAYFRIIATYRFSIAAQFFGHTNSFAFVDSPEVGPPLYIVPPISPVTGSNPSYLRATLDTNTGRVVTLKQRYLSENGKWVEGESLEDAIGAPLREMGESLPKDLLLITESEKKWEKLAAMRVGGRFLTERGACSLWCRRVIACASLYYSKMAIERCASIDLPSQRLGLILAIVFTCFGMLMITFSFGYMISHYKVIFHPPVVVGAGKGRHRLFLEHTEEEFS</sequence>
<dbReference type="OrthoDB" id="348678at2759"/>
<feature type="transmembrane region" description="Helical" evidence="4">
    <location>
        <begin position="451"/>
        <end position="475"/>
    </location>
</feature>
<dbReference type="VEuPathDB" id="TriTrypDB:TcCL_NonESM03224"/>
<dbReference type="PROSITE" id="PS00917">
    <property type="entry name" value="ASN_GLN_ASE_2"/>
    <property type="match status" value="1"/>
</dbReference>
<keyword evidence="1" id="KW-0378">Hydrolase</keyword>
<feature type="signal peptide" evidence="5">
    <location>
        <begin position="1"/>
        <end position="22"/>
    </location>
</feature>
<dbReference type="InterPro" id="IPR029052">
    <property type="entry name" value="Metallo-depent_PP-like"/>
</dbReference>
<keyword evidence="4" id="KW-1133">Transmembrane helix</keyword>
<protein>
    <recommendedName>
        <fullName evidence="8">Beta-fructofuranosidase-like protein</fullName>
    </recommendedName>
</protein>
<dbReference type="SUPFAM" id="SSF56300">
    <property type="entry name" value="Metallo-dependent phosphatases"/>
    <property type="match status" value="1"/>
</dbReference>
<keyword evidence="4" id="KW-0472">Membrane</keyword>
<dbReference type="VEuPathDB" id="TriTrypDB:TcBrA4_0125090"/>
<dbReference type="VEuPathDB" id="TriTrypDB:C4B63_7g339"/>
<dbReference type="VEuPathDB" id="TriTrypDB:TCSYLVIO_003747"/>
<dbReference type="GO" id="GO:0016787">
    <property type="term" value="F:hydrolase activity"/>
    <property type="evidence" value="ECO:0007669"/>
    <property type="project" value="UniProtKB-KW"/>
</dbReference>